<gene>
    <name evidence="1" type="ORF">BDY19DRAFT_910454</name>
</gene>
<keyword evidence="2" id="KW-1185">Reference proteome</keyword>
<sequence>MVPSTSTKNHSDRLRACIAPEGRRLHLALQRNSYELSYNRKTAMPETSPIRTQNEKWCQWKMVMHSCSEYAVYHRKLHYVFVSDIPPTVLEHGNTIIPDIPACSFFDRLGGTIHIQILFGRNNYYTQEAQRIKFNIPALYIYDYALTLPLEIQYVWWHECSVTSILFLVNRYAMLCYTALEVVEFVPWTSTSVQIADKLRHRSQARKFFITFRIYALWNKNLKIFVCVLVLGLMYPIGYIYYATRLVRLAYPPPITGCLSYSVLPARLTPKAGADTLLYVILFSTIKHTY</sequence>
<dbReference type="Proteomes" id="UP001055072">
    <property type="component" value="Unassembled WGS sequence"/>
</dbReference>
<accession>A0ACB8TNR8</accession>
<protein>
    <submittedName>
        <fullName evidence="1">Uncharacterized protein</fullName>
    </submittedName>
</protein>
<comment type="caution">
    <text evidence="1">The sequence shown here is derived from an EMBL/GenBank/DDBJ whole genome shotgun (WGS) entry which is preliminary data.</text>
</comment>
<evidence type="ECO:0000313" key="2">
    <source>
        <dbReference type="Proteomes" id="UP001055072"/>
    </source>
</evidence>
<name>A0ACB8TNR8_9APHY</name>
<evidence type="ECO:0000313" key="1">
    <source>
        <dbReference type="EMBL" id="KAI0083633.1"/>
    </source>
</evidence>
<dbReference type="EMBL" id="MU274958">
    <property type="protein sequence ID" value="KAI0083633.1"/>
    <property type="molecule type" value="Genomic_DNA"/>
</dbReference>
<reference evidence="1" key="1">
    <citation type="journal article" date="2021" name="Environ. Microbiol.">
        <title>Gene family expansions and transcriptome signatures uncover fungal adaptations to wood decay.</title>
        <authorList>
            <person name="Hage H."/>
            <person name="Miyauchi S."/>
            <person name="Viragh M."/>
            <person name="Drula E."/>
            <person name="Min B."/>
            <person name="Chaduli D."/>
            <person name="Navarro D."/>
            <person name="Favel A."/>
            <person name="Norest M."/>
            <person name="Lesage-Meessen L."/>
            <person name="Balint B."/>
            <person name="Merenyi Z."/>
            <person name="de Eugenio L."/>
            <person name="Morin E."/>
            <person name="Martinez A.T."/>
            <person name="Baldrian P."/>
            <person name="Stursova M."/>
            <person name="Martinez M.J."/>
            <person name="Novotny C."/>
            <person name="Magnuson J.K."/>
            <person name="Spatafora J.W."/>
            <person name="Maurice S."/>
            <person name="Pangilinan J."/>
            <person name="Andreopoulos W."/>
            <person name="LaButti K."/>
            <person name="Hundley H."/>
            <person name="Na H."/>
            <person name="Kuo A."/>
            <person name="Barry K."/>
            <person name="Lipzen A."/>
            <person name="Henrissat B."/>
            <person name="Riley R."/>
            <person name="Ahrendt S."/>
            <person name="Nagy L.G."/>
            <person name="Grigoriev I.V."/>
            <person name="Martin F."/>
            <person name="Rosso M.N."/>
        </authorList>
    </citation>
    <scope>NUCLEOTIDE SEQUENCE</scope>
    <source>
        <strain evidence="1">CBS 384.51</strain>
    </source>
</reference>
<proteinExistence type="predicted"/>
<organism evidence="1 2">
    <name type="scientific">Irpex rosettiformis</name>
    <dbReference type="NCBI Taxonomy" id="378272"/>
    <lineage>
        <taxon>Eukaryota</taxon>
        <taxon>Fungi</taxon>
        <taxon>Dikarya</taxon>
        <taxon>Basidiomycota</taxon>
        <taxon>Agaricomycotina</taxon>
        <taxon>Agaricomycetes</taxon>
        <taxon>Polyporales</taxon>
        <taxon>Irpicaceae</taxon>
        <taxon>Irpex</taxon>
    </lineage>
</organism>